<dbReference type="Pfam" id="PF25062">
    <property type="entry name" value="ARM_TT21_N"/>
    <property type="match status" value="1"/>
</dbReference>
<dbReference type="Pfam" id="PF25060">
    <property type="entry name" value="ARM_TT21_2nd"/>
    <property type="match status" value="1"/>
</dbReference>
<evidence type="ECO:0000256" key="1">
    <source>
        <dbReference type="ARBA" id="ARBA00010935"/>
    </source>
</evidence>
<dbReference type="Pfam" id="PF25064">
    <property type="entry name" value="ARM_TT21_5th"/>
    <property type="match status" value="1"/>
</dbReference>
<dbReference type="Pfam" id="PF25063">
    <property type="entry name" value="ARM_TT21_C"/>
    <property type="match status" value="1"/>
</dbReference>
<gene>
    <name evidence="12" type="primary">8239300</name>
    <name evidence="11" type="ORF">Phum_PHUM125280</name>
</gene>
<dbReference type="Gene3D" id="1.25.40.10">
    <property type="entry name" value="Tetratricopeptide repeat domain"/>
    <property type="match status" value="7"/>
</dbReference>
<dbReference type="EMBL" id="AAZO01001473">
    <property type="status" value="NOT_ANNOTATED_CDS"/>
    <property type="molecule type" value="Genomic_DNA"/>
</dbReference>
<dbReference type="OMA" id="NATCVRA"/>
<evidence type="ECO:0000259" key="10">
    <source>
        <dbReference type="Pfam" id="PF25068"/>
    </source>
</evidence>
<dbReference type="Pfam" id="PF13181">
    <property type="entry name" value="TPR_8"/>
    <property type="match status" value="1"/>
</dbReference>
<dbReference type="PANTHER" id="PTHR14699">
    <property type="entry name" value="STI2 PROTEIN-RELATED"/>
    <property type="match status" value="1"/>
</dbReference>
<evidence type="ECO:0000256" key="4">
    <source>
        <dbReference type="PROSITE-ProRule" id="PRU00339"/>
    </source>
</evidence>
<evidence type="ECO:0000259" key="8">
    <source>
        <dbReference type="Pfam" id="PF25063"/>
    </source>
</evidence>
<dbReference type="GO" id="GO:0035721">
    <property type="term" value="P:intraciliary retrograde transport"/>
    <property type="evidence" value="ECO:0007669"/>
    <property type="project" value="TreeGrafter"/>
</dbReference>
<dbReference type="InterPro" id="IPR011990">
    <property type="entry name" value="TPR-like_helical_dom_sf"/>
</dbReference>
<dbReference type="GO" id="GO:0005929">
    <property type="term" value="C:cilium"/>
    <property type="evidence" value="ECO:0007669"/>
    <property type="project" value="GOC"/>
</dbReference>
<keyword evidence="3 4" id="KW-0802">TPR repeat</keyword>
<dbReference type="SUPFAM" id="SSF48452">
    <property type="entry name" value="TPR-like"/>
    <property type="match status" value="4"/>
</dbReference>
<dbReference type="VEuPathDB" id="VectorBase:PHUM125280"/>
<dbReference type="InterPro" id="IPR056833">
    <property type="entry name" value="ARM_TT21_N"/>
</dbReference>
<dbReference type="InterPro" id="IPR019734">
    <property type="entry name" value="TPR_rpt"/>
</dbReference>
<organism>
    <name type="scientific">Pediculus humanus subsp. corporis</name>
    <name type="common">Body louse</name>
    <dbReference type="NCBI Taxonomy" id="121224"/>
    <lineage>
        <taxon>Eukaryota</taxon>
        <taxon>Metazoa</taxon>
        <taxon>Ecdysozoa</taxon>
        <taxon>Arthropoda</taxon>
        <taxon>Hexapoda</taxon>
        <taxon>Insecta</taxon>
        <taxon>Pterygota</taxon>
        <taxon>Neoptera</taxon>
        <taxon>Paraneoptera</taxon>
        <taxon>Psocodea</taxon>
        <taxon>Troctomorpha</taxon>
        <taxon>Phthiraptera</taxon>
        <taxon>Anoplura</taxon>
        <taxon>Pediculidae</taxon>
        <taxon>Pediculus</taxon>
    </lineage>
</organism>
<dbReference type="GO" id="GO:0030991">
    <property type="term" value="C:intraciliary transport particle A"/>
    <property type="evidence" value="ECO:0007669"/>
    <property type="project" value="TreeGrafter"/>
</dbReference>
<evidence type="ECO:0000259" key="6">
    <source>
        <dbReference type="Pfam" id="PF25060"/>
    </source>
</evidence>
<feature type="domain" description="Tetratricopeptide repeat protein 21A/21B second ARM" evidence="6">
    <location>
        <begin position="272"/>
        <end position="539"/>
    </location>
</feature>
<reference evidence="11" key="2">
    <citation type="submission" date="2007-04" db="EMBL/GenBank/DDBJ databases">
        <title>The genome of the human body louse.</title>
        <authorList>
            <consortium name="The Human Body Louse Genome Consortium"/>
            <person name="Kirkness E."/>
            <person name="Walenz B."/>
            <person name="Hass B."/>
            <person name="Bruggner R."/>
            <person name="Strausberg R."/>
        </authorList>
    </citation>
    <scope>NUCLEOTIDE SEQUENCE</scope>
    <source>
        <strain evidence="11">USDA</strain>
    </source>
</reference>
<feature type="repeat" description="TPR" evidence="4">
    <location>
        <begin position="721"/>
        <end position="754"/>
    </location>
</feature>
<reference evidence="11" key="1">
    <citation type="submission" date="2007-04" db="EMBL/GenBank/DDBJ databases">
        <title>Annotation of Pediculus humanus corporis strain USDA.</title>
        <authorList>
            <person name="Kirkness E."/>
            <person name="Hannick L."/>
            <person name="Hass B."/>
            <person name="Bruggner R."/>
            <person name="Lawson D."/>
            <person name="Bidwell S."/>
            <person name="Joardar V."/>
            <person name="Caler E."/>
            <person name="Walenz B."/>
            <person name="Inman J."/>
            <person name="Schobel S."/>
            <person name="Galinsky K."/>
            <person name="Amedeo P."/>
            <person name="Strausberg R."/>
        </authorList>
    </citation>
    <scope>NUCLEOTIDE SEQUENCE</scope>
    <source>
        <strain evidence="11">USDA</strain>
    </source>
</reference>
<comment type="similarity">
    <text evidence="1">Belongs to the TTC21 family.</text>
</comment>
<dbReference type="InterPro" id="IPR056836">
    <property type="entry name" value="ARM_TT21_4th"/>
</dbReference>
<dbReference type="SMART" id="SM00028">
    <property type="entry name" value="TPR"/>
    <property type="match status" value="12"/>
</dbReference>
<dbReference type="Pfam" id="PF25058">
    <property type="entry name" value="ARM_TT21"/>
    <property type="match status" value="1"/>
</dbReference>
<feature type="domain" description="Tetratricopeptide repeat protein 21A/21B C-terminal ARM" evidence="8">
    <location>
        <begin position="1096"/>
        <end position="1307"/>
    </location>
</feature>
<evidence type="ECO:0000313" key="13">
    <source>
        <dbReference type="Proteomes" id="UP000009046"/>
    </source>
</evidence>
<dbReference type="OrthoDB" id="10259630at2759"/>
<dbReference type="eggNOG" id="ENOG502QQAB">
    <property type="taxonomic scope" value="Eukaryota"/>
</dbReference>
<feature type="repeat" description="TPR" evidence="4">
    <location>
        <begin position="881"/>
        <end position="914"/>
    </location>
</feature>
<dbReference type="HOGENOM" id="CLU_006149_0_0_1"/>
<name>E0VDU1_PEDHC</name>
<evidence type="ECO:0000313" key="11">
    <source>
        <dbReference type="EMBL" id="EEB11547.1"/>
    </source>
</evidence>
<dbReference type="PANTHER" id="PTHR14699:SF0">
    <property type="entry name" value="TETRATRICOPEPTIDE REPEAT PROTEIN 21 HOMOLOG"/>
    <property type="match status" value="1"/>
</dbReference>
<evidence type="ECO:0000259" key="9">
    <source>
        <dbReference type="Pfam" id="PF25064"/>
    </source>
</evidence>
<dbReference type="InterPro" id="IPR056834">
    <property type="entry name" value="ARM_TT21_C"/>
</dbReference>
<dbReference type="KEGG" id="phu:Phum_PHUM125280"/>
<dbReference type="InterPro" id="IPR056835">
    <property type="entry name" value="ARM_TT21_5th"/>
</dbReference>
<sequence length="1312" mass="150306">MNSDKDIKNLIHYYLREKYFQTVETLTLEGLKIYPDDSSFKLYNAFSLVLNGRLQESIRELQVLINLKDINIGATLALIAAHKLCKTIDKESVLTLENKLKSDRKVTNDLSLYYGALFLFFNDKLSKSTEYVDKFLKIHPNSIEGLILKGWIEISNSKTSDFKLASQCFNAALDKDKKNIDAYLGLIKIKEKENDMSGAMAILNQLIVKYPNSLPPLIEKMKIQLVSNDWDLTVEVANRILLIDKNCIEAHKMKTLALICKKGNFTEAAYSLKQLYNEIGKSEKKNGKLYFTNAQLFSYISEKNPNILHETYSFAEKAAQIEPSNSDFLTELGYQNLLQKNLKEAVKFFKNSTKLDESSVSALTGLTLCQIEEGGLNDQIKQQVEFLREIQNEQQSSELLLMSAKLANTPGEAISYLNQCVQVHFNNFKKYPFGITYIYQMNPVFLMEVVHEYLKYAPSDTLINFNNNKIPDVFAKSIMILEELTNSCPGMVKAQFELANVLFSVGNLKKAKNTLNFILENLDSTLAEAHILMAQMLFQEKNYTEGAVCLESGISHNFKIREHPIYYMISGMVEKEKGNLVDCINLLKTALSMTDVKNKKEKSKECENLLPLKNKVTLYLELMEAHKQNNDLDAVSKLIESASTEFKGTSEESRITIAHSKILIHKGKITQGIELLEKIQPQDNYFFLAKKTLADIYLFNKKNREMYAQCYQDLVDNCPNSDTFSTLGDAFMSIQEANSAINAYEQALKADPKNVGLMCKLGRALVKTHYFSKAVNYYKEALKNEKNLDLIYDLGNLYLKLGELDNAERILVEELDNEKNETNDLNQMLTRIKLLQLLAKVRDKSGNLTESLAALNTAKENCNRIEKRVSIQSDQHKEILSEICSDTAILLTRLRNFNGAIKCYKESLAVKPDNVNVMVAICRLYMETKDFDECEITSRKLLSTDPDSELATVMLADLAFRKVDFEAASLHFKQLLNKKPTYWVALARLIEIMRRTGNLDHALPFLEKAENSLLQPSQESGYSYCKGLYERYAERPGSALHNFNRAKQHPEWGQKSLINMIEICLNPENETLRSEAFTEELDKEEVQDSQQMVLRTAQKLLSELKSRSDHSEGLTCRILENFWLLSTNQKSNIEKAQQDFVILASQDSYKDHVGISLGIATSYMLQKQVQKAKNHLKRVVKNSWTYEDAEYLERAWLLLTDIYIQSGKMEIPVELIQNVLQYNKGCYKAYDYAGIIAEKEQLYKDAALQYENAWRYCNQTNPSIGYKLAFNYMKCKRYADAIEVCYTIIKQYPDYPRIQKEILEKAKTNLRT</sequence>
<evidence type="ECO:0000256" key="5">
    <source>
        <dbReference type="SAM" id="Coils"/>
    </source>
</evidence>
<dbReference type="CTD" id="8239300"/>
<dbReference type="PROSITE" id="PS50005">
    <property type="entry name" value="TPR"/>
    <property type="match status" value="3"/>
</dbReference>
<dbReference type="InterPro" id="IPR040364">
    <property type="entry name" value="TTC21A/TTC21B"/>
</dbReference>
<evidence type="ECO:0000256" key="2">
    <source>
        <dbReference type="ARBA" id="ARBA00022737"/>
    </source>
</evidence>
<keyword evidence="2" id="KW-0677">Repeat</keyword>
<reference evidence="12" key="3">
    <citation type="submission" date="2020-05" db="UniProtKB">
        <authorList>
            <consortium name="EnsemblMetazoa"/>
        </authorList>
    </citation>
    <scope>IDENTIFICATION</scope>
    <source>
        <strain evidence="12">USDA</strain>
    </source>
</reference>
<protein>
    <submittedName>
        <fullName evidence="11 12">TPR repeat-containing protein ZK328.7, putative</fullName>
    </submittedName>
</protein>
<feature type="coiled-coil region" evidence="5">
    <location>
        <begin position="801"/>
        <end position="875"/>
    </location>
</feature>
<dbReference type="STRING" id="121224.E0VDU1"/>
<dbReference type="InParanoid" id="E0VDU1"/>
<feature type="domain" description="Tetratricopeptide repeat protein 21A/21B fourth ARM" evidence="10">
    <location>
        <begin position="757"/>
        <end position="908"/>
    </location>
</feature>
<keyword evidence="5" id="KW-0175">Coiled coil</keyword>
<dbReference type="InterPro" id="IPR056832">
    <property type="entry name" value="ARM_TT21_2nd"/>
</dbReference>
<evidence type="ECO:0000256" key="3">
    <source>
        <dbReference type="ARBA" id="ARBA00022803"/>
    </source>
</evidence>
<dbReference type="EMBL" id="DS235088">
    <property type="protein sequence ID" value="EEB11547.1"/>
    <property type="molecule type" value="Genomic_DNA"/>
</dbReference>
<dbReference type="GO" id="GO:0061512">
    <property type="term" value="P:protein localization to cilium"/>
    <property type="evidence" value="ECO:0007669"/>
    <property type="project" value="TreeGrafter"/>
</dbReference>
<dbReference type="Pfam" id="PF25068">
    <property type="entry name" value="ARM_TT21_4th"/>
    <property type="match status" value="1"/>
</dbReference>
<feature type="domain" description="Tetratricopeptide repeat protein 21A/21B N-terminal ARM repeat" evidence="7">
    <location>
        <begin position="11"/>
        <end position="233"/>
    </location>
</feature>
<dbReference type="RefSeq" id="XP_002424285.1">
    <property type="nucleotide sequence ID" value="XM_002424240.1"/>
</dbReference>
<dbReference type="Proteomes" id="UP000009046">
    <property type="component" value="Unassembled WGS sequence"/>
</dbReference>
<accession>E0VDU1</accession>
<evidence type="ECO:0000259" key="7">
    <source>
        <dbReference type="Pfam" id="PF25062"/>
    </source>
</evidence>
<keyword evidence="13" id="KW-1185">Reference proteome</keyword>
<dbReference type="FunFam" id="1.25.40.10:FF:000219">
    <property type="entry name" value="Tetratricopeptide repeat domain 21B"/>
    <property type="match status" value="1"/>
</dbReference>
<proteinExistence type="inferred from homology"/>
<evidence type="ECO:0000313" key="12">
    <source>
        <dbReference type="EnsemblMetazoa" id="PHUM125280-PA"/>
    </source>
</evidence>
<feature type="domain" description="Tetratricopeptide repeat protein 21A/21B fifth ARM repeats" evidence="9">
    <location>
        <begin position="949"/>
        <end position="1065"/>
    </location>
</feature>
<dbReference type="EnsemblMetazoa" id="PHUM125280-RA">
    <property type="protein sequence ID" value="PHUM125280-PA"/>
    <property type="gene ID" value="PHUM125280"/>
</dbReference>
<dbReference type="GeneID" id="8239300"/>
<feature type="repeat" description="TPR" evidence="4">
    <location>
        <begin position="326"/>
        <end position="359"/>
    </location>
</feature>